<keyword evidence="6" id="KW-1185">Reference proteome</keyword>
<dbReference type="Proteomes" id="UP000215914">
    <property type="component" value="Chromosome 2"/>
</dbReference>
<evidence type="ECO:0000256" key="3">
    <source>
        <dbReference type="PROSITE-ProRule" id="PRU00708"/>
    </source>
</evidence>
<dbReference type="EMBL" id="CM007891">
    <property type="protein sequence ID" value="OTG35569.1"/>
    <property type="molecule type" value="Genomic_DNA"/>
</dbReference>
<dbReference type="NCBIfam" id="TIGR00756">
    <property type="entry name" value="PPR"/>
    <property type="match status" value="2"/>
</dbReference>
<dbReference type="PANTHER" id="PTHR47941">
    <property type="entry name" value="PENTATRICOPEPTIDE REPEAT-CONTAINING PROTEIN 3, MITOCHONDRIAL"/>
    <property type="match status" value="1"/>
</dbReference>
<reference evidence="5" key="2">
    <citation type="submission" date="2017-02" db="EMBL/GenBank/DDBJ databases">
        <title>Sunflower complete genome.</title>
        <authorList>
            <person name="Langlade N."/>
            <person name="Munos S."/>
        </authorList>
    </citation>
    <scope>NUCLEOTIDE SEQUENCE [LARGE SCALE GENOMIC DNA]</scope>
    <source>
        <tissue evidence="5">Leaves</tissue>
    </source>
</reference>
<accession>A0A251VJT5</accession>
<dbReference type="InterPro" id="IPR011990">
    <property type="entry name" value="TPR-like_helical_dom_sf"/>
</dbReference>
<evidence type="ECO:0000313" key="4">
    <source>
        <dbReference type="EMBL" id="KAF5820097.1"/>
    </source>
</evidence>
<dbReference type="OMA" id="LVICSEM"/>
<dbReference type="Pfam" id="PF01535">
    <property type="entry name" value="PPR"/>
    <property type="match status" value="1"/>
</dbReference>
<gene>
    <name evidence="5" type="ORF">HannXRQ_Chr02g0058171</name>
    <name evidence="4" type="ORF">HanXRQr2_Chr02g0084991</name>
</gene>
<dbReference type="Pfam" id="PF13041">
    <property type="entry name" value="PPR_2"/>
    <property type="match status" value="1"/>
</dbReference>
<proteinExistence type="inferred from homology"/>
<dbReference type="Gene3D" id="1.25.40.10">
    <property type="entry name" value="Tetratricopeptide repeat domain"/>
    <property type="match status" value="1"/>
</dbReference>
<dbReference type="EMBL" id="MNCJ02000317">
    <property type="protein sequence ID" value="KAF5820097.1"/>
    <property type="molecule type" value="Genomic_DNA"/>
</dbReference>
<dbReference type="AlphaFoldDB" id="A0A251VJT5"/>
<evidence type="ECO:0000313" key="5">
    <source>
        <dbReference type="EMBL" id="OTG35569.1"/>
    </source>
</evidence>
<feature type="repeat" description="PPR" evidence="3">
    <location>
        <begin position="41"/>
        <end position="75"/>
    </location>
</feature>
<sequence>MNLNLDRLLYNELIQFYTDLGFVEKTCSFYHEMIDNGVLPDRMAYNSLIRAYLKERKIHESKDIVDQMKASGLVPKADTYDTMIKGLCDIKMFSAGYIWYREMVANRFFSSVNVARELLTGLKEDGKLQEVQVMSSEMNVQGLDYFSAKKKNRIYGFFGFLCLF</sequence>
<dbReference type="Gramene" id="mRNA:HanXRQr2_Chr02g0084991">
    <property type="protein sequence ID" value="CDS:HanXRQr2_Chr02g0084991.1"/>
    <property type="gene ID" value="HanXRQr2_Chr02g0084991"/>
</dbReference>
<evidence type="ECO:0000256" key="2">
    <source>
        <dbReference type="ARBA" id="ARBA00022737"/>
    </source>
</evidence>
<feature type="repeat" description="PPR" evidence="3">
    <location>
        <begin position="6"/>
        <end position="40"/>
    </location>
</feature>
<name>A0A251VJT5_HELAN</name>
<reference evidence="4 6" key="1">
    <citation type="journal article" date="2017" name="Nature">
        <title>The sunflower genome provides insights into oil metabolism, flowering and Asterid evolution.</title>
        <authorList>
            <person name="Badouin H."/>
            <person name="Gouzy J."/>
            <person name="Grassa C.J."/>
            <person name="Murat F."/>
            <person name="Staton S.E."/>
            <person name="Cottret L."/>
            <person name="Lelandais-Briere C."/>
            <person name="Owens G.L."/>
            <person name="Carrere S."/>
            <person name="Mayjonade B."/>
            <person name="Legrand L."/>
            <person name="Gill N."/>
            <person name="Kane N.C."/>
            <person name="Bowers J.E."/>
            <person name="Hubner S."/>
            <person name="Bellec A."/>
            <person name="Berard A."/>
            <person name="Berges H."/>
            <person name="Blanchet N."/>
            <person name="Boniface M.C."/>
            <person name="Brunel D."/>
            <person name="Catrice O."/>
            <person name="Chaidir N."/>
            <person name="Claudel C."/>
            <person name="Donnadieu C."/>
            <person name="Faraut T."/>
            <person name="Fievet G."/>
            <person name="Helmstetter N."/>
            <person name="King M."/>
            <person name="Knapp S.J."/>
            <person name="Lai Z."/>
            <person name="Le Paslier M.C."/>
            <person name="Lippi Y."/>
            <person name="Lorenzon L."/>
            <person name="Mandel J.R."/>
            <person name="Marage G."/>
            <person name="Marchand G."/>
            <person name="Marquand E."/>
            <person name="Bret-Mestries E."/>
            <person name="Morien E."/>
            <person name="Nambeesan S."/>
            <person name="Nguyen T."/>
            <person name="Pegot-Espagnet P."/>
            <person name="Pouilly N."/>
            <person name="Raftis F."/>
            <person name="Sallet E."/>
            <person name="Schiex T."/>
            <person name="Thomas J."/>
            <person name="Vandecasteele C."/>
            <person name="Vares D."/>
            <person name="Vear F."/>
            <person name="Vautrin S."/>
            <person name="Crespi M."/>
            <person name="Mangin B."/>
            <person name="Burke J.M."/>
            <person name="Salse J."/>
            <person name="Munos S."/>
            <person name="Vincourt P."/>
            <person name="Rieseberg L.H."/>
            <person name="Langlade N.B."/>
        </authorList>
    </citation>
    <scope>NUCLEOTIDE SEQUENCE [LARGE SCALE GENOMIC DNA]</scope>
    <source>
        <strain evidence="6">cv. SF193</strain>
        <tissue evidence="4">Leaves</tissue>
    </source>
</reference>
<evidence type="ECO:0000256" key="1">
    <source>
        <dbReference type="ARBA" id="ARBA00007626"/>
    </source>
</evidence>
<dbReference type="InParanoid" id="A0A251VJT5"/>
<organism evidence="5 6">
    <name type="scientific">Helianthus annuus</name>
    <name type="common">Common sunflower</name>
    <dbReference type="NCBI Taxonomy" id="4232"/>
    <lineage>
        <taxon>Eukaryota</taxon>
        <taxon>Viridiplantae</taxon>
        <taxon>Streptophyta</taxon>
        <taxon>Embryophyta</taxon>
        <taxon>Tracheophyta</taxon>
        <taxon>Spermatophyta</taxon>
        <taxon>Magnoliopsida</taxon>
        <taxon>eudicotyledons</taxon>
        <taxon>Gunneridae</taxon>
        <taxon>Pentapetalae</taxon>
        <taxon>asterids</taxon>
        <taxon>campanulids</taxon>
        <taxon>Asterales</taxon>
        <taxon>Asteraceae</taxon>
        <taxon>Asteroideae</taxon>
        <taxon>Heliantheae alliance</taxon>
        <taxon>Heliantheae</taxon>
        <taxon>Helianthus</taxon>
    </lineage>
</organism>
<protein>
    <submittedName>
        <fullName evidence="5">Putative pentatricopeptide repeat protein</fullName>
    </submittedName>
    <submittedName>
        <fullName evidence="4">Tetratricopeptide-like helical domain superfamily</fullName>
    </submittedName>
</protein>
<comment type="similarity">
    <text evidence="1">Belongs to the PPR family. P subfamily.</text>
</comment>
<keyword evidence="2" id="KW-0677">Repeat</keyword>
<dbReference type="PROSITE" id="PS51375">
    <property type="entry name" value="PPR"/>
    <property type="match status" value="2"/>
</dbReference>
<dbReference type="InterPro" id="IPR002885">
    <property type="entry name" value="PPR_rpt"/>
</dbReference>
<evidence type="ECO:0000313" key="6">
    <source>
        <dbReference type="Proteomes" id="UP000215914"/>
    </source>
</evidence>
<reference evidence="4" key="3">
    <citation type="submission" date="2020-06" db="EMBL/GenBank/DDBJ databases">
        <title>Helianthus annuus Genome sequencing and assembly Release 2.</title>
        <authorList>
            <person name="Gouzy J."/>
            <person name="Langlade N."/>
            <person name="Munos S."/>
        </authorList>
    </citation>
    <scope>NUCLEOTIDE SEQUENCE</scope>
    <source>
        <tissue evidence="4">Leaves</tissue>
    </source>
</reference>